<evidence type="ECO:0000313" key="4">
    <source>
        <dbReference type="Proteomes" id="UP000196531"/>
    </source>
</evidence>
<feature type="chain" id="PRO_5012621890" description="Lipid/polyisoprenoid-binding YceI-like domain-containing protein" evidence="1">
    <location>
        <begin position="19"/>
        <end position="179"/>
    </location>
</feature>
<keyword evidence="1" id="KW-0732">Signal</keyword>
<sequence length="179" mass="19868">MKLLSTILLLLSINNTMATGVNLEKSSFTWTATKKVGSGHTGVIKLKEANINVSKGILTSGNFVADINSINVTDLSGEWRDKFLGHIKSADFFNVQKFPTATFKITQVRDGYLYGILTIKGKSQNVSMPYKKTGKAYVAEFEFDRTKFDMIYGSGNFFKGLGDKVIKDLVHLKIKLVTK</sequence>
<name>A0A1Y5F9B6_9BACT</name>
<feature type="domain" description="Lipid/polyisoprenoid-binding YceI-like" evidence="2">
    <location>
        <begin position="20"/>
        <end position="179"/>
    </location>
</feature>
<reference evidence="4" key="1">
    <citation type="journal article" date="2017" name="Proc. Natl. Acad. Sci. U.S.A.">
        <title>Simulation of Deepwater Horizon oil plume reveals substrate specialization within a complex community of hydrocarbon-degraders.</title>
        <authorList>
            <person name="Hu P."/>
            <person name="Dubinsky E.A."/>
            <person name="Probst A.J."/>
            <person name="Wang J."/>
            <person name="Sieber C.M.K."/>
            <person name="Tom L.M."/>
            <person name="Gardinali P."/>
            <person name="Banfield J.F."/>
            <person name="Atlas R.M."/>
            <person name="Andersen G.L."/>
        </authorList>
    </citation>
    <scope>NUCLEOTIDE SEQUENCE [LARGE SCALE GENOMIC DNA]</scope>
</reference>
<dbReference type="EMBL" id="MAAO01000005">
    <property type="protein sequence ID" value="OUR97790.1"/>
    <property type="molecule type" value="Genomic_DNA"/>
</dbReference>
<dbReference type="Gene3D" id="2.40.128.110">
    <property type="entry name" value="Lipid/polyisoprenoid-binding, YceI-like"/>
    <property type="match status" value="1"/>
</dbReference>
<protein>
    <recommendedName>
        <fullName evidence="2">Lipid/polyisoprenoid-binding YceI-like domain-containing protein</fullName>
    </recommendedName>
</protein>
<evidence type="ECO:0000259" key="2">
    <source>
        <dbReference type="SMART" id="SM00867"/>
    </source>
</evidence>
<gene>
    <name evidence="3" type="ORF">A9Q84_06210</name>
</gene>
<organism evidence="3 4">
    <name type="scientific">Halobacteriovorax marinus</name>
    <dbReference type="NCBI Taxonomy" id="97084"/>
    <lineage>
        <taxon>Bacteria</taxon>
        <taxon>Pseudomonadati</taxon>
        <taxon>Bdellovibrionota</taxon>
        <taxon>Bacteriovoracia</taxon>
        <taxon>Bacteriovoracales</taxon>
        <taxon>Halobacteriovoraceae</taxon>
        <taxon>Halobacteriovorax</taxon>
    </lineage>
</organism>
<dbReference type="PANTHER" id="PTHR34406">
    <property type="entry name" value="PROTEIN YCEI"/>
    <property type="match status" value="1"/>
</dbReference>
<dbReference type="Proteomes" id="UP000196531">
    <property type="component" value="Unassembled WGS sequence"/>
</dbReference>
<accession>A0A1Y5F9B6</accession>
<dbReference type="SMART" id="SM00867">
    <property type="entry name" value="YceI"/>
    <property type="match status" value="1"/>
</dbReference>
<feature type="signal peptide" evidence="1">
    <location>
        <begin position="1"/>
        <end position="18"/>
    </location>
</feature>
<comment type="caution">
    <text evidence="3">The sequence shown here is derived from an EMBL/GenBank/DDBJ whole genome shotgun (WGS) entry which is preliminary data.</text>
</comment>
<dbReference type="Pfam" id="PF04264">
    <property type="entry name" value="YceI"/>
    <property type="match status" value="1"/>
</dbReference>
<dbReference type="AlphaFoldDB" id="A0A1Y5F9B6"/>
<evidence type="ECO:0000256" key="1">
    <source>
        <dbReference type="SAM" id="SignalP"/>
    </source>
</evidence>
<proteinExistence type="predicted"/>
<dbReference type="InterPro" id="IPR036761">
    <property type="entry name" value="TTHA0802/YceI-like_sf"/>
</dbReference>
<dbReference type="InterPro" id="IPR007372">
    <property type="entry name" value="Lipid/polyisoprenoid-bd_YceI"/>
</dbReference>
<dbReference type="SUPFAM" id="SSF101874">
    <property type="entry name" value="YceI-like"/>
    <property type="match status" value="1"/>
</dbReference>
<evidence type="ECO:0000313" key="3">
    <source>
        <dbReference type="EMBL" id="OUR97790.1"/>
    </source>
</evidence>
<dbReference type="PANTHER" id="PTHR34406:SF1">
    <property type="entry name" value="PROTEIN YCEI"/>
    <property type="match status" value="1"/>
</dbReference>